<dbReference type="InterPro" id="IPR049730">
    <property type="entry name" value="SNF2/RAD54-like_C"/>
</dbReference>
<feature type="domain" description="Helicase C-terminal" evidence="3">
    <location>
        <begin position="192"/>
        <end position="340"/>
    </location>
</feature>
<evidence type="ECO:0000259" key="3">
    <source>
        <dbReference type="PROSITE" id="PS51194"/>
    </source>
</evidence>
<name>A0ABQ6IWC3_9MICO</name>
<feature type="domain" description="Helicase ATP-binding" evidence="2">
    <location>
        <begin position="1"/>
        <end position="68"/>
    </location>
</feature>
<dbReference type="InterPro" id="IPR027417">
    <property type="entry name" value="P-loop_NTPase"/>
</dbReference>
<reference evidence="5" key="1">
    <citation type="journal article" date="2019" name="Int. J. Syst. Evol. Microbiol.">
        <title>The Global Catalogue of Microorganisms (GCM) 10K type strain sequencing project: providing services to taxonomists for standard genome sequencing and annotation.</title>
        <authorList>
            <consortium name="The Broad Institute Genomics Platform"/>
            <consortium name="The Broad Institute Genome Sequencing Center for Infectious Disease"/>
            <person name="Wu L."/>
            <person name="Ma J."/>
        </authorList>
    </citation>
    <scope>NUCLEOTIDE SEQUENCE [LARGE SCALE GENOMIC DNA]</scope>
    <source>
        <strain evidence="5">NBRC 113072</strain>
    </source>
</reference>
<dbReference type="InterPro" id="IPR001650">
    <property type="entry name" value="Helicase_C-like"/>
</dbReference>
<evidence type="ECO:0000256" key="1">
    <source>
        <dbReference type="ARBA" id="ARBA00022801"/>
    </source>
</evidence>
<dbReference type="PANTHER" id="PTHR10799">
    <property type="entry name" value="SNF2/RAD54 HELICASE FAMILY"/>
    <property type="match status" value="1"/>
</dbReference>
<dbReference type="PROSITE" id="PS51192">
    <property type="entry name" value="HELICASE_ATP_BIND_1"/>
    <property type="match status" value="1"/>
</dbReference>
<organism evidence="4 5">
    <name type="scientific">Mobilicoccus caccae</name>
    <dbReference type="NCBI Taxonomy" id="1859295"/>
    <lineage>
        <taxon>Bacteria</taxon>
        <taxon>Bacillati</taxon>
        <taxon>Actinomycetota</taxon>
        <taxon>Actinomycetes</taxon>
        <taxon>Micrococcales</taxon>
        <taxon>Dermatophilaceae</taxon>
        <taxon>Mobilicoccus</taxon>
    </lineage>
</organism>
<sequence>MRLGEDTYTDIRWRALILDEAQFVKNHRAKTYQVIRRMERDFTLAMTGTPLENSLMDLWSLLSLTAPMLYPTPQDFAVDYRTPIEMDGDRVRLAGLRRSIAPFVLRRTKEAVASDLPPKQEQTLVVPMNPAHRRVYDRHLQRERQRVMGLLDDLAGNRVAVLSALTTLRQMALSPALLDPAYAPIEPSKVEVLVEHLTELAAEGHRALVFSQFTRYLRQVREALEQAGVSTEYLDGRTRDRQERLTRFREGDATAFCISLKAGGFGITLTEADYVYVLDPWWNPAAEAQAVDRTHRIGQDKPVMVYRLVAADSIEEKVRDLQQRKRDLFARVVDEGEMFGSALSVDDLRALLA</sequence>
<proteinExistence type="predicted"/>
<evidence type="ECO:0000259" key="2">
    <source>
        <dbReference type="PROSITE" id="PS51192"/>
    </source>
</evidence>
<keyword evidence="1" id="KW-0378">Hydrolase</keyword>
<dbReference type="Proteomes" id="UP001157126">
    <property type="component" value="Unassembled WGS sequence"/>
</dbReference>
<dbReference type="InterPro" id="IPR038718">
    <property type="entry name" value="SNF2-like_sf"/>
</dbReference>
<dbReference type="EMBL" id="BSUO01000001">
    <property type="protein sequence ID" value="GMA41655.1"/>
    <property type="molecule type" value="Genomic_DNA"/>
</dbReference>
<dbReference type="Gene3D" id="3.40.50.10810">
    <property type="entry name" value="Tandem AAA-ATPase domain"/>
    <property type="match status" value="1"/>
</dbReference>
<dbReference type="InterPro" id="IPR014001">
    <property type="entry name" value="Helicase_ATP-bd"/>
</dbReference>
<dbReference type="InterPro" id="IPR000330">
    <property type="entry name" value="SNF2_N"/>
</dbReference>
<protein>
    <recommendedName>
        <fullName evidence="6">Helicase conserved C-terminal domain-containing protein</fullName>
    </recommendedName>
</protein>
<accession>A0ABQ6IWC3</accession>
<dbReference type="SUPFAM" id="SSF52540">
    <property type="entry name" value="P-loop containing nucleoside triphosphate hydrolases"/>
    <property type="match status" value="2"/>
</dbReference>
<dbReference type="SMART" id="SM00490">
    <property type="entry name" value="HELICc"/>
    <property type="match status" value="1"/>
</dbReference>
<gene>
    <name evidence="4" type="ORF">GCM10025883_37000</name>
</gene>
<dbReference type="Pfam" id="PF00176">
    <property type="entry name" value="SNF2-rel_dom"/>
    <property type="match status" value="1"/>
</dbReference>
<comment type="caution">
    <text evidence="4">The sequence shown here is derived from an EMBL/GenBank/DDBJ whole genome shotgun (WGS) entry which is preliminary data.</text>
</comment>
<keyword evidence="5" id="KW-1185">Reference proteome</keyword>
<dbReference type="PROSITE" id="PS51194">
    <property type="entry name" value="HELICASE_CTER"/>
    <property type="match status" value="1"/>
</dbReference>
<evidence type="ECO:0008006" key="6">
    <source>
        <dbReference type="Google" id="ProtNLM"/>
    </source>
</evidence>
<evidence type="ECO:0000313" key="5">
    <source>
        <dbReference type="Proteomes" id="UP001157126"/>
    </source>
</evidence>
<dbReference type="Pfam" id="PF00271">
    <property type="entry name" value="Helicase_C"/>
    <property type="match status" value="1"/>
</dbReference>
<evidence type="ECO:0000313" key="4">
    <source>
        <dbReference type="EMBL" id="GMA41655.1"/>
    </source>
</evidence>
<dbReference type="CDD" id="cd18793">
    <property type="entry name" value="SF2_C_SNF"/>
    <property type="match status" value="1"/>
</dbReference>
<dbReference type="Gene3D" id="3.40.50.300">
    <property type="entry name" value="P-loop containing nucleotide triphosphate hydrolases"/>
    <property type="match status" value="1"/>
</dbReference>